<reference evidence="2" key="1">
    <citation type="journal article" date="2019" name="Int. J. Syst. Evol. Microbiol.">
        <title>The Global Catalogue of Microorganisms (GCM) 10K type strain sequencing project: providing services to taxonomists for standard genome sequencing and annotation.</title>
        <authorList>
            <consortium name="The Broad Institute Genomics Platform"/>
            <consortium name="The Broad Institute Genome Sequencing Center for Infectious Disease"/>
            <person name="Wu L."/>
            <person name="Ma J."/>
        </authorList>
    </citation>
    <scope>NUCLEOTIDE SEQUENCE [LARGE SCALE GENOMIC DNA]</scope>
    <source>
        <strain evidence="2">CGMCC 1.15103</strain>
    </source>
</reference>
<evidence type="ECO:0000313" key="2">
    <source>
        <dbReference type="Proteomes" id="UP000602004"/>
    </source>
</evidence>
<dbReference type="Proteomes" id="UP000602004">
    <property type="component" value="Unassembled WGS sequence"/>
</dbReference>
<sequence>MENDDRLLRPGHPLYEEAMALEMTVRTLRHAQGKKNPEDVLYASPEWDAVSEEFVRDLYRAMGGDPAELP</sequence>
<comment type="caution">
    <text evidence="1">The sequence shown here is derived from an EMBL/GenBank/DDBJ whole genome shotgun (WGS) entry which is preliminary data.</text>
</comment>
<organism evidence="1 2">
    <name type="scientific">Paraburkholderia caffeinilytica</name>
    <dbReference type="NCBI Taxonomy" id="1761016"/>
    <lineage>
        <taxon>Bacteria</taxon>
        <taxon>Pseudomonadati</taxon>
        <taxon>Pseudomonadota</taxon>
        <taxon>Betaproteobacteria</taxon>
        <taxon>Burkholderiales</taxon>
        <taxon>Burkholderiaceae</taxon>
        <taxon>Paraburkholderia</taxon>
    </lineage>
</organism>
<name>A0ABQ1N0Y6_9BURK</name>
<evidence type="ECO:0000313" key="1">
    <source>
        <dbReference type="EMBL" id="GGC50645.1"/>
    </source>
</evidence>
<dbReference type="RefSeq" id="WP_115782203.1">
    <property type="nucleotide sequence ID" value="NZ_BMHL01000007.1"/>
</dbReference>
<dbReference type="EMBL" id="BMHL01000007">
    <property type="protein sequence ID" value="GGC50645.1"/>
    <property type="molecule type" value="Genomic_DNA"/>
</dbReference>
<gene>
    <name evidence="1" type="ORF">GCM10011400_42660</name>
</gene>
<proteinExistence type="predicted"/>
<protein>
    <submittedName>
        <fullName evidence="1">Uncharacterized protein</fullName>
    </submittedName>
</protein>
<accession>A0ABQ1N0Y6</accession>
<keyword evidence="2" id="KW-1185">Reference proteome</keyword>